<sequence length="200" mass="23750">MSQPTIPITVSGMKMYKCTVKKCSHMSKRRFNSTRHYERFHSTKYFKQKVCCGRIFDVKFDFYQHKEKIHDEKKKYVKEQSENTFQQENAAIEFFMKFPSEENNNKTSQLPSYNSSAPKKHFLSKWQRIFSSEIKVESGRSPLRNIENVEEVGRRTARKHKSRIVKLPNSSSSQQEDAKLYVVKVTSKENVYNALRRIQF</sequence>
<organism evidence="2 3">
    <name type="scientific">Cardiocondyla obscurior</name>
    <dbReference type="NCBI Taxonomy" id="286306"/>
    <lineage>
        <taxon>Eukaryota</taxon>
        <taxon>Metazoa</taxon>
        <taxon>Ecdysozoa</taxon>
        <taxon>Arthropoda</taxon>
        <taxon>Hexapoda</taxon>
        <taxon>Insecta</taxon>
        <taxon>Pterygota</taxon>
        <taxon>Neoptera</taxon>
        <taxon>Endopterygota</taxon>
        <taxon>Hymenoptera</taxon>
        <taxon>Apocrita</taxon>
        <taxon>Aculeata</taxon>
        <taxon>Formicoidea</taxon>
        <taxon>Formicidae</taxon>
        <taxon>Myrmicinae</taxon>
        <taxon>Cardiocondyla</taxon>
    </lineage>
</organism>
<feature type="region of interest" description="Disordered" evidence="1">
    <location>
        <begin position="154"/>
        <end position="173"/>
    </location>
</feature>
<dbReference type="AlphaFoldDB" id="A0AAW2EPY6"/>
<dbReference type="Proteomes" id="UP001430953">
    <property type="component" value="Unassembled WGS sequence"/>
</dbReference>
<accession>A0AAW2EPY6</accession>
<reference evidence="2 3" key="1">
    <citation type="submission" date="2023-03" db="EMBL/GenBank/DDBJ databases">
        <title>High recombination rates correlate with genetic variation in Cardiocondyla obscurior ants.</title>
        <authorList>
            <person name="Errbii M."/>
        </authorList>
    </citation>
    <scope>NUCLEOTIDE SEQUENCE [LARGE SCALE GENOMIC DNA]</scope>
    <source>
        <strain evidence="2">Alpha-2009</strain>
        <tissue evidence="2">Whole body</tissue>
    </source>
</reference>
<feature type="compositionally biased region" description="Basic residues" evidence="1">
    <location>
        <begin position="155"/>
        <end position="164"/>
    </location>
</feature>
<protein>
    <recommendedName>
        <fullName evidence="4">C2H2-type domain-containing protein</fullName>
    </recommendedName>
</protein>
<name>A0AAW2EPY6_9HYME</name>
<evidence type="ECO:0000313" key="2">
    <source>
        <dbReference type="EMBL" id="KAL0105197.1"/>
    </source>
</evidence>
<keyword evidence="3" id="KW-1185">Reference proteome</keyword>
<comment type="caution">
    <text evidence="2">The sequence shown here is derived from an EMBL/GenBank/DDBJ whole genome shotgun (WGS) entry which is preliminary data.</text>
</comment>
<evidence type="ECO:0008006" key="4">
    <source>
        <dbReference type="Google" id="ProtNLM"/>
    </source>
</evidence>
<dbReference type="EMBL" id="JADYXP020000019">
    <property type="protein sequence ID" value="KAL0105197.1"/>
    <property type="molecule type" value="Genomic_DNA"/>
</dbReference>
<evidence type="ECO:0000313" key="3">
    <source>
        <dbReference type="Proteomes" id="UP001430953"/>
    </source>
</evidence>
<gene>
    <name evidence="2" type="ORF">PUN28_016682</name>
</gene>
<evidence type="ECO:0000256" key="1">
    <source>
        <dbReference type="SAM" id="MobiDB-lite"/>
    </source>
</evidence>
<proteinExistence type="predicted"/>